<dbReference type="Gene3D" id="1.10.1040.10">
    <property type="entry name" value="N-(1-d-carboxylethyl)-l-norvaline Dehydrogenase, domain 2"/>
    <property type="match status" value="1"/>
</dbReference>
<dbReference type="GO" id="GO:0006631">
    <property type="term" value="P:fatty acid metabolic process"/>
    <property type="evidence" value="ECO:0007669"/>
    <property type="project" value="InterPro"/>
</dbReference>
<evidence type="ECO:0000256" key="1">
    <source>
        <dbReference type="ARBA" id="ARBA00023002"/>
    </source>
</evidence>
<evidence type="ECO:0000313" key="5">
    <source>
        <dbReference type="EMBL" id="MQT15392.1"/>
    </source>
</evidence>
<dbReference type="InterPro" id="IPR013328">
    <property type="entry name" value="6PGD_dom2"/>
</dbReference>
<evidence type="ECO:0000256" key="2">
    <source>
        <dbReference type="PIRSR" id="PIRSR000105-1"/>
    </source>
</evidence>
<evidence type="ECO:0000259" key="4">
    <source>
        <dbReference type="Pfam" id="PF02737"/>
    </source>
</evidence>
<dbReference type="Proteomes" id="UP000332515">
    <property type="component" value="Unassembled WGS sequence"/>
</dbReference>
<dbReference type="Pfam" id="PF02737">
    <property type="entry name" value="3HCDH_N"/>
    <property type="match status" value="1"/>
</dbReference>
<keyword evidence="6" id="KW-1185">Reference proteome</keyword>
<dbReference type="InterPro" id="IPR008927">
    <property type="entry name" value="6-PGluconate_DH-like_C_sf"/>
</dbReference>
<comment type="caution">
    <text evidence="5">The sequence shown here is derived from an EMBL/GenBank/DDBJ whole genome shotgun (WGS) entry which is preliminary data.</text>
</comment>
<dbReference type="AlphaFoldDB" id="A0A6A7YCH4"/>
<dbReference type="PIRSF" id="PIRSF000105">
    <property type="entry name" value="HCDH"/>
    <property type="match status" value="1"/>
</dbReference>
<dbReference type="PANTHER" id="PTHR48075">
    <property type="entry name" value="3-HYDROXYACYL-COA DEHYDROGENASE FAMILY PROTEIN"/>
    <property type="match status" value="1"/>
</dbReference>
<feature type="site" description="Important for catalytic activity" evidence="2">
    <location>
        <position position="136"/>
    </location>
</feature>
<name>A0A6A7YCH4_9HYPH</name>
<dbReference type="InterPro" id="IPR022694">
    <property type="entry name" value="3-OHacyl-CoA_DH"/>
</dbReference>
<dbReference type="SUPFAM" id="SSF48179">
    <property type="entry name" value="6-phosphogluconate dehydrogenase C-terminal domain-like"/>
    <property type="match status" value="1"/>
</dbReference>
<reference evidence="5 6" key="1">
    <citation type="submission" date="2019-09" db="EMBL/GenBank/DDBJ databases">
        <title>Segnochrobactrum spirostomi gen. nov., sp. nov., isolated from the ciliate Spirostomum cf. yagiui and description of a novel family, Segnochrobactraceae fam. nov. within the order Rhizobiales of the class Alphaproteobacteria.</title>
        <authorList>
            <person name="Akter S."/>
            <person name="Shazib S.U.A."/>
            <person name="Shin M.K."/>
        </authorList>
    </citation>
    <scope>NUCLEOTIDE SEQUENCE [LARGE SCALE GENOMIC DNA]</scope>
    <source>
        <strain evidence="5 6">Sp-1</strain>
    </source>
</reference>
<keyword evidence="1" id="KW-0560">Oxidoreductase</keyword>
<evidence type="ECO:0000259" key="3">
    <source>
        <dbReference type="Pfam" id="PF00725"/>
    </source>
</evidence>
<dbReference type="InterPro" id="IPR006176">
    <property type="entry name" value="3-OHacyl-CoA_DH_NAD-bd"/>
</dbReference>
<dbReference type="PANTHER" id="PTHR48075:SF5">
    <property type="entry name" value="3-HYDROXYBUTYRYL-COA DEHYDROGENASE"/>
    <property type="match status" value="1"/>
</dbReference>
<dbReference type="Gene3D" id="3.40.50.720">
    <property type="entry name" value="NAD(P)-binding Rossmann-like Domain"/>
    <property type="match status" value="1"/>
</dbReference>
<dbReference type="SUPFAM" id="SSF51735">
    <property type="entry name" value="NAD(P)-binding Rossmann-fold domains"/>
    <property type="match status" value="1"/>
</dbReference>
<proteinExistence type="predicted"/>
<dbReference type="GO" id="GO:0016616">
    <property type="term" value="F:oxidoreductase activity, acting on the CH-OH group of donors, NAD or NADP as acceptor"/>
    <property type="evidence" value="ECO:0007669"/>
    <property type="project" value="InterPro"/>
</dbReference>
<feature type="domain" description="3-hydroxyacyl-CoA dehydrogenase NAD binding" evidence="4">
    <location>
        <begin position="5"/>
        <end position="179"/>
    </location>
</feature>
<feature type="domain" description="3-hydroxyacyl-CoA dehydrogenase C-terminal" evidence="3">
    <location>
        <begin position="183"/>
        <end position="225"/>
    </location>
</feature>
<organism evidence="5 6">
    <name type="scientific">Segnochrobactrum spirostomi</name>
    <dbReference type="NCBI Taxonomy" id="2608987"/>
    <lineage>
        <taxon>Bacteria</taxon>
        <taxon>Pseudomonadati</taxon>
        <taxon>Pseudomonadota</taxon>
        <taxon>Alphaproteobacteria</taxon>
        <taxon>Hyphomicrobiales</taxon>
        <taxon>Segnochrobactraceae</taxon>
        <taxon>Segnochrobactrum</taxon>
    </lineage>
</organism>
<dbReference type="GO" id="GO:0070403">
    <property type="term" value="F:NAD+ binding"/>
    <property type="evidence" value="ECO:0007669"/>
    <property type="project" value="InterPro"/>
</dbReference>
<dbReference type="InterPro" id="IPR006108">
    <property type="entry name" value="3HC_DH_C"/>
</dbReference>
<dbReference type="Pfam" id="PF00725">
    <property type="entry name" value="3HCDH"/>
    <property type="match status" value="1"/>
</dbReference>
<gene>
    <name evidence="5" type="ORF">F0357_22600</name>
</gene>
<dbReference type="EMBL" id="VWNA01000003">
    <property type="protein sequence ID" value="MQT15392.1"/>
    <property type="molecule type" value="Genomic_DNA"/>
</dbReference>
<dbReference type="InterPro" id="IPR036291">
    <property type="entry name" value="NAD(P)-bd_dom_sf"/>
</dbReference>
<sequence length="307" mass="32736">MERLTIGIVGLGLIGQRWAAAFAHAGHDVRGFDPDPARAAALGAVLPTLFADLDALRGTSTARGTIVTCPTLADALRGVDFVQENGPEALALKQRMLSDIDNLLDEAIVVASSSSALLVSEMQAQCRNPQRIVLGHPFNPVHLMPLVEIVAGRATAPAALVQAREIYTAIGKKPVVLHREITGHLALRLMGAMWREAIALVRDGVASVEDVDRAFIYGPGPKWALQGAFISNGLNADGIESFLIKYGPTYQAIWDSLLEVRLDAETAATISASTAQAVGSRSQERLRTERDAGLIELLKTIAEHGAL</sequence>
<protein>
    <submittedName>
        <fullName evidence="5">3-hydroxyacyl-CoA dehydrogenase</fullName>
    </submittedName>
</protein>
<evidence type="ECO:0000313" key="6">
    <source>
        <dbReference type="Proteomes" id="UP000332515"/>
    </source>
</evidence>
<accession>A0A6A7YCH4</accession>